<dbReference type="PANTHER" id="PTHR10126">
    <property type="entry name" value="TATA-BOX BINDING PROTEIN"/>
    <property type="match status" value="1"/>
</dbReference>
<evidence type="ECO:0000256" key="5">
    <source>
        <dbReference type="ARBA" id="ARBA00023163"/>
    </source>
</evidence>
<dbReference type="PRINTS" id="PR00686">
    <property type="entry name" value="TIFACTORIID"/>
</dbReference>
<evidence type="ECO:0000256" key="2">
    <source>
        <dbReference type="ARBA" id="ARBA00005560"/>
    </source>
</evidence>
<comment type="subcellular location">
    <subcellularLocation>
        <location evidence="1">Nucleus</location>
    </subcellularLocation>
</comment>
<keyword evidence="6" id="KW-0539">Nucleus</keyword>
<dbReference type="GO" id="GO:0005634">
    <property type="term" value="C:nucleus"/>
    <property type="evidence" value="ECO:0007669"/>
    <property type="project" value="UniProtKB-SubCell"/>
</dbReference>
<sequence length="245" mass="27350">MLDVAHLKTEIKIEPFNAACYNRPEARASVQKVDSSVSSSLSSSASTRTIGFHLATPSISTYNSWIPRPVLQNIVSTVNLGTPLKLHEIAQHARNIEYNPRRFGAAVLRIRSPRTTALLFASGKMVITGAKTQEQSREAGRKFARIVQKLGFKAKFNNFKVQNIVACANVNFMIRLEGVATIHHQFCTYEPELFPGIVYRMVKPRVVLLIFSTGKVVITGAQNEESIAQAFAQIYPLLQMFIKRD</sequence>
<proteinExistence type="inferred from homology"/>
<gene>
    <name evidence="11" type="ORF">QR680_011307</name>
</gene>
<comment type="caution">
    <text evidence="11">The sequence shown here is derived from an EMBL/GenBank/DDBJ whole genome shotgun (WGS) entry which is preliminary data.</text>
</comment>
<dbReference type="EMBL" id="JAUCMV010000001">
    <property type="protein sequence ID" value="KAK0429303.1"/>
    <property type="molecule type" value="Genomic_DNA"/>
</dbReference>
<dbReference type="GO" id="GO:0006352">
    <property type="term" value="P:DNA-templated transcription initiation"/>
    <property type="evidence" value="ECO:0007669"/>
    <property type="project" value="InterPro"/>
</dbReference>
<dbReference type="InterPro" id="IPR012295">
    <property type="entry name" value="TBP_dom_sf"/>
</dbReference>
<evidence type="ECO:0000313" key="11">
    <source>
        <dbReference type="EMBL" id="KAK0429303.1"/>
    </source>
</evidence>
<evidence type="ECO:0000256" key="8">
    <source>
        <dbReference type="ARBA" id="ARBA00033017"/>
    </source>
</evidence>
<dbReference type="CDD" id="cd04516">
    <property type="entry name" value="TBP_eukaryotes"/>
    <property type="match status" value="1"/>
</dbReference>
<evidence type="ECO:0000256" key="1">
    <source>
        <dbReference type="ARBA" id="ARBA00004123"/>
    </source>
</evidence>
<dbReference type="Gene3D" id="3.30.310.10">
    <property type="entry name" value="TATA-Binding Protein"/>
    <property type="match status" value="2"/>
</dbReference>
<reference evidence="11" key="1">
    <citation type="submission" date="2023-06" db="EMBL/GenBank/DDBJ databases">
        <title>Genomic analysis of the entomopathogenic nematode Steinernema hermaphroditum.</title>
        <authorList>
            <person name="Schwarz E.M."/>
            <person name="Heppert J.K."/>
            <person name="Baniya A."/>
            <person name="Schwartz H.T."/>
            <person name="Tan C.-H."/>
            <person name="Antoshechkin I."/>
            <person name="Sternberg P.W."/>
            <person name="Goodrich-Blair H."/>
            <person name="Dillman A.R."/>
        </authorList>
    </citation>
    <scope>NUCLEOTIDE SEQUENCE</scope>
    <source>
        <strain evidence="11">PS9179</strain>
        <tissue evidence="11">Whole animal</tissue>
    </source>
</reference>
<evidence type="ECO:0000256" key="9">
    <source>
        <dbReference type="ARBA" id="ARBA00042653"/>
    </source>
</evidence>
<dbReference type="GO" id="GO:0003677">
    <property type="term" value="F:DNA binding"/>
    <property type="evidence" value="ECO:0007669"/>
    <property type="project" value="UniProtKB-KW"/>
</dbReference>
<dbReference type="GO" id="GO:0001092">
    <property type="term" value="F:TFIIA-class transcription factor complex binding"/>
    <property type="evidence" value="ECO:0007669"/>
    <property type="project" value="UniProtKB-ARBA"/>
</dbReference>
<evidence type="ECO:0000256" key="3">
    <source>
        <dbReference type="ARBA" id="ARBA00021962"/>
    </source>
</evidence>
<evidence type="ECO:0000313" key="12">
    <source>
        <dbReference type="Proteomes" id="UP001175271"/>
    </source>
</evidence>
<dbReference type="AlphaFoldDB" id="A0AA39MD00"/>
<keyword evidence="4" id="KW-0238">DNA-binding</keyword>
<evidence type="ECO:0000256" key="6">
    <source>
        <dbReference type="ARBA" id="ARBA00023242"/>
    </source>
</evidence>
<evidence type="ECO:0000256" key="7">
    <source>
        <dbReference type="ARBA" id="ARBA00030739"/>
    </source>
</evidence>
<keyword evidence="5" id="KW-0804">Transcription</keyword>
<dbReference type="InterPro" id="IPR033710">
    <property type="entry name" value="TBP_eukaryotic"/>
</dbReference>
<name>A0AA39MD00_9BILA</name>
<dbReference type="Pfam" id="PF00352">
    <property type="entry name" value="TBP"/>
    <property type="match status" value="2"/>
</dbReference>
<dbReference type="FunFam" id="3.30.310.10:FF:000002">
    <property type="entry name" value="TATA-box-binding protein 2"/>
    <property type="match status" value="1"/>
</dbReference>
<evidence type="ECO:0000256" key="4">
    <source>
        <dbReference type="ARBA" id="ARBA00023125"/>
    </source>
</evidence>
<protein>
    <recommendedName>
        <fullName evidence="3">TATA-box-binding protein</fullName>
    </recommendedName>
    <alternativeName>
        <fullName evidence="7">TATA sequence-binding protein</fullName>
    </alternativeName>
    <alternativeName>
        <fullName evidence="9">TATA-binding factor</fullName>
    </alternativeName>
    <alternativeName>
        <fullName evidence="8">TATA-box factor</fullName>
    </alternativeName>
    <alternativeName>
        <fullName evidence="10">Transcription initiation factor TFIID TBP subunit</fullName>
    </alternativeName>
</protein>
<accession>A0AA39MD00</accession>
<keyword evidence="12" id="KW-1185">Reference proteome</keyword>
<comment type="similarity">
    <text evidence="2">Belongs to the TBP family.</text>
</comment>
<dbReference type="InterPro" id="IPR000814">
    <property type="entry name" value="TBP"/>
</dbReference>
<dbReference type="FunFam" id="3.30.310.10:FF:000001">
    <property type="entry name" value="TATA-box-binding protein 2"/>
    <property type="match status" value="1"/>
</dbReference>
<dbReference type="HAMAP" id="MF_00408">
    <property type="entry name" value="TATA_bind_prot_arch"/>
    <property type="match status" value="1"/>
</dbReference>
<organism evidence="11 12">
    <name type="scientific">Steinernema hermaphroditum</name>
    <dbReference type="NCBI Taxonomy" id="289476"/>
    <lineage>
        <taxon>Eukaryota</taxon>
        <taxon>Metazoa</taxon>
        <taxon>Ecdysozoa</taxon>
        <taxon>Nematoda</taxon>
        <taxon>Chromadorea</taxon>
        <taxon>Rhabditida</taxon>
        <taxon>Tylenchina</taxon>
        <taxon>Panagrolaimomorpha</taxon>
        <taxon>Strongyloidoidea</taxon>
        <taxon>Steinernematidae</taxon>
        <taxon>Steinernema</taxon>
    </lineage>
</organism>
<dbReference type="Proteomes" id="UP001175271">
    <property type="component" value="Unassembled WGS sequence"/>
</dbReference>
<evidence type="ECO:0000256" key="10">
    <source>
        <dbReference type="ARBA" id="ARBA00042691"/>
    </source>
</evidence>
<dbReference type="SUPFAM" id="SSF55945">
    <property type="entry name" value="TATA-box binding protein-like"/>
    <property type="match status" value="2"/>
</dbReference>